<dbReference type="PANTHER" id="PTHR47683">
    <property type="entry name" value="PSEUDOURIDINE SYNTHASE FAMILY PROTEIN-RELATED"/>
    <property type="match status" value="1"/>
</dbReference>
<evidence type="ECO:0000256" key="3">
    <source>
        <dbReference type="ARBA" id="ARBA00036390"/>
    </source>
</evidence>
<comment type="similarity">
    <text evidence="1 6">Belongs to the pseudouridine synthase RsuA family.</text>
</comment>
<dbReference type="InterPro" id="IPR018496">
    <property type="entry name" value="PsdUridine_synth_RsuA/RluB_CS"/>
</dbReference>
<feature type="compositionally biased region" description="Basic and acidic residues" evidence="7">
    <location>
        <begin position="236"/>
        <end position="246"/>
    </location>
</feature>
<feature type="domain" description="RNA-binding S4" evidence="8">
    <location>
        <begin position="7"/>
        <end position="68"/>
    </location>
</feature>
<dbReference type="PROSITE" id="PS01149">
    <property type="entry name" value="PSI_RSU"/>
    <property type="match status" value="1"/>
</dbReference>
<dbReference type="InterPro" id="IPR050343">
    <property type="entry name" value="RsuA_PseudoU_synthase"/>
</dbReference>
<evidence type="ECO:0000256" key="5">
    <source>
        <dbReference type="PROSITE-ProRule" id="PRU00182"/>
    </source>
</evidence>
<accession>A0A8J7K9Z0</accession>
<dbReference type="GO" id="GO:0003723">
    <property type="term" value="F:RNA binding"/>
    <property type="evidence" value="ECO:0007669"/>
    <property type="project" value="UniProtKB-KW"/>
</dbReference>
<dbReference type="EC" id="5.4.99.-" evidence="6"/>
<feature type="region of interest" description="Disordered" evidence="7">
    <location>
        <begin position="233"/>
        <end position="307"/>
    </location>
</feature>
<dbReference type="PANTHER" id="PTHR47683:SF2">
    <property type="entry name" value="RNA-BINDING S4 DOMAIN-CONTAINING PROTEIN"/>
    <property type="match status" value="1"/>
</dbReference>
<evidence type="ECO:0000256" key="6">
    <source>
        <dbReference type="RuleBase" id="RU003887"/>
    </source>
</evidence>
<dbReference type="InterPro" id="IPR000748">
    <property type="entry name" value="PsdUridine_synth_RsuA/RluB/E/F"/>
</dbReference>
<dbReference type="InterPro" id="IPR020094">
    <property type="entry name" value="TruA/RsuA/RluB/E/F_N"/>
</dbReference>
<dbReference type="CDD" id="cd00165">
    <property type="entry name" value="S4"/>
    <property type="match status" value="1"/>
</dbReference>
<dbReference type="SUPFAM" id="SSF55120">
    <property type="entry name" value="Pseudouridine synthase"/>
    <property type="match status" value="1"/>
</dbReference>
<dbReference type="InterPro" id="IPR020103">
    <property type="entry name" value="PsdUridine_synth_cat_dom_sf"/>
</dbReference>
<reference evidence="9" key="1">
    <citation type="submission" date="2020-10" db="EMBL/GenBank/DDBJ databases">
        <authorList>
            <person name="Lu T."/>
            <person name="Wang Q."/>
            <person name="Han X."/>
        </authorList>
    </citation>
    <scope>NUCLEOTIDE SEQUENCE</scope>
    <source>
        <strain evidence="9">WQ 117</strain>
    </source>
</reference>
<dbReference type="GO" id="GO:0160138">
    <property type="term" value="F:23S rRNA pseudouridine(2604) synthase activity"/>
    <property type="evidence" value="ECO:0007669"/>
    <property type="project" value="UniProtKB-EC"/>
</dbReference>
<comment type="catalytic activity">
    <reaction evidence="4">
        <text>uridine(2604) in 23S rRNA = pseudouridine(2604) in 23S rRNA</text>
        <dbReference type="Rhea" id="RHEA:38875"/>
        <dbReference type="Rhea" id="RHEA-COMP:10093"/>
        <dbReference type="Rhea" id="RHEA-COMP:10094"/>
        <dbReference type="ChEBI" id="CHEBI:65314"/>
        <dbReference type="ChEBI" id="CHEBI:65315"/>
        <dbReference type="EC" id="5.4.99.21"/>
    </reaction>
</comment>
<dbReference type="NCBIfam" id="TIGR00093">
    <property type="entry name" value="pseudouridine synthase"/>
    <property type="match status" value="1"/>
</dbReference>
<evidence type="ECO:0000256" key="1">
    <source>
        <dbReference type="ARBA" id="ARBA00008348"/>
    </source>
</evidence>
<name>A0A8J7K9Z0_9FLAO</name>
<evidence type="ECO:0000256" key="4">
    <source>
        <dbReference type="ARBA" id="ARBA00036535"/>
    </source>
</evidence>
<evidence type="ECO:0000256" key="7">
    <source>
        <dbReference type="SAM" id="MobiDB-lite"/>
    </source>
</evidence>
<dbReference type="SUPFAM" id="SSF55174">
    <property type="entry name" value="Alpha-L RNA-binding motif"/>
    <property type="match status" value="1"/>
</dbReference>
<dbReference type="Pfam" id="PF00849">
    <property type="entry name" value="PseudoU_synth_2"/>
    <property type="match status" value="1"/>
</dbReference>
<dbReference type="EMBL" id="JADGIK010000003">
    <property type="protein sequence ID" value="MBF0596845.1"/>
    <property type="molecule type" value="Genomic_DNA"/>
</dbReference>
<evidence type="ECO:0000259" key="8">
    <source>
        <dbReference type="SMART" id="SM00363"/>
    </source>
</evidence>
<dbReference type="AlphaFoldDB" id="A0A8J7K9Z0"/>
<comment type="catalytic activity">
    <reaction evidence="3">
        <text>uridine(35) in tRNA(Tyr) = pseudouridine(35) in tRNA(Tyr)</text>
        <dbReference type="Rhea" id="RHEA:60556"/>
        <dbReference type="Rhea" id="RHEA-COMP:15607"/>
        <dbReference type="Rhea" id="RHEA-COMP:15608"/>
        <dbReference type="ChEBI" id="CHEBI:65314"/>
        <dbReference type="ChEBI" id="CHEBI:65315"/>
    </reaction>
</comment>
<dbReference type="InterPro" id="IPR042092">
    <property type="entry name" value="PsdUridine_s_RsuA/RluB/E/F_cat"/>
</dbReference>
<dbReference type="FunFam" id="3.30.70.1560:FF:000002">
    <property type="entry name" value="Pseudouridine synthase"/>
    <property type="match status" value="1"/>
</dbReference>
<proteinExistence type="inferred from homology"/>
<comment type="caution">
    <text evidence="9">The sequence shown here is derived from an EMBL/GenBank/DDBJ whole genome shotgun (WGS) entry which is preliminary data.</text>
</comment>
<sequence>MDEKNSIRLNKYISDSGYCSRREADQYIENRLVHINGRVAKTGQHVSPGDVVTVKGVEIEPREKDHAAYIMLNKPVGVTCTTDSSDPDNIVDFLSFGERIFPIGRLDKDSSGLILLTSDGDIVNKILRAGNNHEKEYVVTVNKPITDEFCERMSKGVPILNQVTKKCKIEKVSTNVFKITLIQGLNRQIRRMCEYFGYTVKKLERVRIMNLTLNVPIGQFRDLTPEELAELNRLTADSEKTAEKKPSNKPKKSPAKNTADLSPNFKDDKGRSAQKKKTNKPKSTNQARIGKSKPPTTSKGGKFSKRK</sequence>
<dbReference type="Gene3D" id="3.30.70.1560">
    <property type="entry name" value="Alpha-L RNA-binding motif"/>
    <property type="match status" value="1"/>
</dbReference>
<dbReference type="CDD" id="cd02554">
    <property type="entry name" value="PseudoU_synth_RluF"/>
    <property type="match status" value="1"/>
</dbReference>
<keyword evidence="2 6" id="KW-0413">Isomerase</keyword>
<organism evidence="9 10">
    <name type="scientific">Faecalibacter rhinopitheci</name>
    <dbReference type="NCBI Taxonomy" id="2779678"/>
    <lineage>
        <taxon>Bacteria</taxon>
        <taxon>Pseudomonadati</taxon>
        <taxon>Bacteroidota</taxon>
        <taxon>Flavobacteriia</taxon>
        <taxon>Flavobacteriales</taxon>
        <taxon>Weeksellaceae</taxon>
        <taxon>Faecalibacter</taxon>
    </lineage>
</organism>
<dbReference type="Gene3D" id="3.30.70.580">
    <property type="entry name" value="Pseudouridine synthase I, catalytic domain, N-terminal subdomain"/>
    <property type="match status" value="1"/>
</dbReference>
<dbReference type="Proteomes" id="UP000608754">
    <property type="component" value="Unassembled WGS sequence"/>
</dbReference>
<evidence type="ECO:0000256" key="2">
    <source>
        <dbReference type="ARBA" id="ARBA00023235"/>
    </source>
</evidence>
<dbReference type="InterPro" id="IPR006145">
    <property type="entry name" value="PsdUridine_synth_RsuA/RluA"/>
</dbReference>
<keyword evidence="5" id="KW-0694">RNA-binding</keyword>
<dbReference type="FunFam" id="3.10.290.10:FF:000003">
    <property type="entry name" value="Pseudouridine synthase"/>
    <property type="match status" value="1"/>
</dbReference>
<evidence type="ECO:0000313" key="9">
    <source>
        <dbReference type="EMBL" id="MBF0596845.1"/>
    </source>
</evidence>
<dbReference type="GO" id="GO:0000455">
    <property type="term" value="P:enzyme-directed rRNA pseudouridine synthesis"/>
    <property type="evidence" value="ECO:0007669"/>
    <property type="project" value="UniProtKB-ARBA"/>
</dbReference>
<dbReference type="InterPro" id="IPR002942">
    <property type="entry name" value="S4_RNA-bd"/>
</dbReference>
<protein>
    <recommendedName>
        <fullName evidence="6">Pseudouridine synthase</fullName>
        <ecNumber evidence="6">5.4.99.-</ecNumber>
    </recommendedName>
</protein>
<dbReference type="NCBIfam" id="NF007784">
    <property type="entry name" value="PRK10475.1"/>
    <property type="match status" value="1"/>
</dbReference>
<gene>
    <name evidence="9" type="primary">rluF</name>
    <name evidence="9" type="ORF">IM532_05175</name>
</gene>
<keyword evidence="10" id="KW-1185">Reference proteome</keyword>
<dbReference type="SMART" id="SM00363">
    <property type="entry name" value="S4"/>
    <property type="match status" value="1"/>
</dbReference>
<dbReference type="Gene3D" id="3.10.290.10">
    <property type="entry name" value="RNA-binding S4 domain"/>
    <property type="match status" value="1"/>
</dbReference>
<dbReference type="PROSITE" id="PS50889">
    <property type="entry name" value="S4"/>
    <property type="match status" value="1"/>
</dbReference>
<evidence type="ECO:0000313" key="10">
    <source>
        <dbReference type="Proteomes" id="UP000608754"/>
    </source>
</evidence>
<dbReference type="Pfam" id="PF01479">
    <property type="entry name" value="S4"/>
    <property type="match status" value="1"/>
</dbReference>
<dbReference type="RefSeq" id="WP_194182380.1">
    <property type="nucleotide sequence ID" value="NZ_JADGIK010000003.1"/>
</dbReference>
<dbReference type="InterPro" id="IPR036986">
    <property type="entry name" value="S4_RNA-bd_sf"/>
</dbReference>